<gene>
    <name evidence="1" type="ORF">SAMN04489718_0078</name>
</gene>
<dbReference type="Gene3D" id="3.40.830.10">
    <property type="entry name" value="LigB-like"/>
    <property type="match status" value="1"/>
</dbReference>
<reference evidence="2" key="1">
    <citation type="submission" date="2016-10" db="EMBL/GenBank/DDBJ databases">
        <authorList>
            <person name="Varghese N."/>
            <person name="Submissions S."/>
        </authorList>
    </citation>
    <scope>NUCLEOTIDE SEQUENCE [LARGE SCALE GENOMIC DNA]</scope>
    <source>
        <strain evidence="2">DSM 45459</strain>
    </source>
</reference>
<dbReference type="STRING" id="995062.SAMN04489718_0078"/>
<proteinExistence type="predicted"/>
<evidence type="ECO:0000313" key="2">
    <source>
        <dbReference type="Proteomes" id="UP000199301"/>
    </source>
</evidence>
<protein>
    <submittedName>
        <fullName evidence="1">Uncharacterized protein</fullName>
    </submittedName>
</protein>
<accession>A0A1H0XXA3</accession>
<evidence type="ECO:0000313" key="1">
    <source>
        <dbReference type="EMBL" id="SDQ07513.1"/>
    </source>
</evidence>
<keyword evidence="2" id="KW-1185">Reference proteome</keyword>
<dbReference type="EMBL" id="FNKO01000001">
    <property type="protein sequence ID" value="SDQ07513.1"/>
    <property type="molecule type" value="Genomic_DNA"/>
</dbReference>
<organism evidence="1 2">
    <name type="scientific">Actinopolyspora saharensis</name>
    <dbReference type="NCBI Taxonomy" id="995062"/>
    <lineage>
        <taxon>Bacteria</taxon>
        <taxon>Bacillati</taxon>
        <taxon>Actinomycetota</taxon>
        <taxon>Actinomycetes</taxon>
        <taxon>Actinopolysporales</taxon>
        <taxon>Actinopolysporaceae</taxon>
        <taxon>Actinopolyspora</taxon>
    </lineage>
</organism>
<sequence>MRSRPEAAELRAACLRAASALTEVSADWLALGTDRRVSGELSPRSAGSFAGFGVDVAVSLQDGAGRGGADEELPLPALIAGWLRERAGAAGVRMRLLDEDTSPAAARQVGVGLSNRSGDEPSGLLVLADGPRRFGEHEREGTPESAAELLRDGLAVPGSGKLDELDVDSARRSGVVGRAALQALSGLVGADDAAWRGELIHSAAPFGVGYHVAVWTRAEQPPR</sequence>
<dbReference type="Proteomes" id="UP000199301">
    <property type="component" value="Unassembled WGS sequence"/>
</dbReference>
<dbReference type="AlphaFoldDB" id="A0A1H0XXA3"/>
<name>A0A1H0XXA3_9ACTN</name>